<evidence type="ECO:0000256" key="2">
    <source>
        <dbReference type="SAM" id="SignalP"/>
    </source>
</evidence>
<proteinExistence type="predicted"/>
<keyword evidence="1" id="KW-0175">Coiled coil</keyword>
<protein>
    <submittedName>
        <fullName evidence="3">Uncharacterized protein</fullName>
    </submittedName>
</protein>
<evidence type="ECO:0000313" key="4">
    <source>
        <dbReference type="Proteomes" id="UP000553632"/>
    </source>
</evidence>
<feature type="coiled-coil region" evidence="1">
    <location>
        <begin position="39"/>
        <end position="86"/>
    </location>
</feature>
<organism evidence="3 4">
    <name type="scientific">Perkinsus olseni</name>
    <name type="common">Perkinsus atlanticus</name>
    <dbReference type="NCBI Taxonomy" id="32597"/>
    <lineage>
        <taxon>Eukaryota</taxon>
        <taxon>Sar</taxon>
        <taxon>Alveolata</taxon>
        <taxon>Perkinsozoa</taxon>
        <taxon>Perkinsea</taxon>
        <taxon>Perkinsida</taxon>
        <taxon>Perkinsidae</taxon>
        <taxon>Perkinsus</taxon>
    </lineage>
</organism>
<gene>
    <name evidence="3" type="ORF">FOZ63_007148</name>
</gene>
<evidence type="ECO:0000313" key="3">
    <source>
        <dbReference type="EMBL" id="KAF4757802.1"/>
    </source>
</evidence>
<dbReference type="Proteomes" id="UP000553632">
    <property type="component" value="Unassembled WGS sequence"/>
</dbReference>
<dbReference type="AlphaFoldDB" id="A0A7J6UKK5"/>
<feature type="signal peptide" evidence="2">
    <location>
        <begin position="1"/>
        <end position="20"/>
    </location>
</feature>
<feature type="chain" id="PRO_5029826921" evidence="2">
    <location>
        <begin position="21"/>
        <end position="253"/>
    </location>
</feature>
<comment type="caution">
    <text evidence="3">The sequence shown here is derived from an EMBL/GenBank/DDBJ whole genome shotgun (WGS) entry which is preliminary data.</text>
</comment>
<reference evidence="3 4" key="1">
    <citation type="submission" date="2020-04" db="EMBL/GenBank/DDBJ databases">
        <title>Perkinsus olseni comparative genomics.</title>
        <authorList>
            <person name="Bogema D.R."/>
        </authorList>
    </citation>
    <scope>NUCLEOTIDE SEQUENCE [LARGE SCALE GENOMIC DNA]</scope>
    <source>
        <strain evidence="3 4">ATCC PRA-207</strain>
    </source>
</reference>
<keyword evidence="4" id="KW-1185">Reference proteome</keyword>
<evidence type="ECO:0000256" key="1">
    <source>
        <dbReference type="SAM" id="Coils"/>
    </source>
</evidence>
<sequence length="253" mass="29318">MAIFAHAIVIFVLASTPSMAMQSGARKRPRTVGGQREVDDSTTERLDQLETQMSRLQIDDSTTGRLNNLETKISELMERMSRLEDGVSAIGEKTYWLSSNNGQIHSRYDKCSVEYAESFLHVFTSDDLEFSEKYAIYWEERRPTGKRISLNMNGEELVKVWYGNMADGGEIVKPSEEIRRILFDIIPFAHLLPRIREELANGMNQRRCERLIKYIESHSPTRDYDDRSWIKKFMDDNIDTAVSLLQQHGTYYT</sequence>
<keyword evidence="2" id="KW-0732">Signal</keyword>
<dbReference type="EMBL" id="JABANO010002219">
    <property type="protein sequence ID" value="KAF4757802.1"/>
    <property type="molecule type" value="Genomic_DNA"/>
</dbReference>
<name>A0A7J6UKK5_PEROL</name>
<accession>A0A7J6UKK5</accession>